<dbReference type="EMBL" id="FOJI01000001">
    <property type="protein sequence ID" value="SEV86484.1"/>
    <property type="molecule type" value="Genomic_DNA"/>
</dbReference>
<proteinExistence type="predicted"/>
<gene>
    <name evidence="2" type="ORF">SAMN05421659_101435</name>
</gene>
<dbReference type="OrthoDB" id="9789777at2"/>
<reference evidence="2 3" key="1">
    <citation type="submission" date="2016-10" db="EMBL/GenBank/DDBJ databases">
        <authorList>
            <person name="de Groot N.N."/>
        </authorList>
    </citation>
    <scope>NUCLEOTIDE SEQUENCE [LARGE SCALE GENOMIC DNA]</scope>
    <source>
        <strain evidence="2 3">DSM 9179</strain>
    </source>
</reference>
<evidence type="ECO:0000313" key="2">
    <source>
        <dbReference type="EMBL" id="SEV86484.1"/>
    </source>
</evidence>
<protein>
    <submittedName>
        <fullName evidence="2">Nicotinamidase-related amidase</fullName>
    </submittedName>
</protein>
<sequence>MRIKANETMAIIIDYQEKLLPVMNEKEIFVENSAILINGLKSLKIPMIVTQQYTKGLGNTIDDISEAVGEFQAFDKITFSGVGNEAIMKAIKETNAKNIIICGCEAHICVLQTVIDLLELGFNVIVVEDCIASRKEQDMFSALVRAEKEGALITTYEAILFELCERAGNETFKYISKLIR</sequence>
<dbReference type="Pfam" id="PF00857">
    <property type="entry name" value="Isochorismatase"/>
    <property type="match status" value="1"/>
</dbReference>
<dbReference type="PANTHER" id="PTHR14119:SF3">
    <property type="entry name" value="ISOCHORISMATASE DOMAIN-CONTAINING PROTEIN 2"/>
    <property type="match status" value="1"/>
</dbReference>
<dbReference type="SUPFAM" id="SSF52499">
    <property type="entry name" value="Isochorismatase-like hydrolases"/>
    <property type="match status" value="1"/>
</dbReference>
<dbReference type="STRING" id="99656.SAMN05421659_101435"/>
<evidence type="ECO:0000259" key="1">
    <source>
        <dbReference type="Pfam" id="PF00857"/>
    </source>
</evidence>
<dbReference type="AlphaFoldDB" id="A0A1I0MEX8"/>
<dbReference type="Proteomes" id="UP000199701">
    <property type="component" value="Unassembled WGS sequence"/>
</dbReference>
<dbReference type="InterPro" id="IPR000868">
    <property type="entry name" value="Isochorismatase-like_dom"/>
</dbReference>
<dbReference type="PANTHER" id="PTHR14119">
    <property type="entry name" value="HYDROLASE"/>
    <property type="match status" value="1"/>
</dbReference>
<evidence type="ECO:0000313" key="3">
    <source>
        <dbReference type="Proteomes" id="UP000199701"/>
    </source>
</evidence>
<keyword evidence="3" id="KW-1185">Reference proteome</keyword>
<organism evidence="2 3">
    <name type="scientific">[Clostridium] fimetarium</name>
    <dbReference type="NCBI Taxonomy" id="99656"/>
    <lineage>
        <taxon>Bacteria</taxon>
        <taxon>Bacillati</taxon>
        <taxon>Bacillota</taxon>
        <taxon>Clostridia</taxon>
        <taxon>Lachnospirales</taxon>
        <taxon>Lachnospiraceae</taxon>
    </lineage>
</organism>
<dbReference type="InterPro" id="IPR050993">
    <property type="entry name" value="Isochorismatase_domain"/>
</dbReference>
<name>A0A1I0MEX8_9FIRM</name>
<accession>A0A1I0MEX8</accession>
<dbReference type="Gene3D" id="3.40.50.850">
    <property type="entry name" value="Isochorismatase-like"/>
    <property type="match status" value="1"/>
</dbReference>
<dbReference type="InterPro" id="IPR036380">
    <property type="entry name" value="Isochorismatase-like_sf"/>
</dbReference>
<dbReference type="RefSeq" id="WP_092450081.1">
    <property type="nucleotide sequence ID" value="NZ_FOJI01000001.1"/>
</dbReference>
<feature type="domain" description="Isochorismatase-like" evidence="1">
    <location>
        <begin position="9"/>
        <end position="157"/>
    </location>
</feature>